<dbReference type="EMBL" id="VSSQ01043237">
    <property type="protein sequence ID" value="MPM96901.1"/>
    <property type="molecule type" value="Genomic_DNA"/>
</dbReference>
<comment type="caution">
    <text evidence="2">The sequence shown here is derived from an EMBL/GenBank/DDBJ whole genome shotgun (WGS) entry which is preliminary data.</text>
</comment>
<accession>A0A645E5P7</accession>
<dbReference type="PROSITE" id="PS51494">
    <property type="entry name" value="SPOIVB"/>
    <property type="match status" value="1"/>
</dbReference>
<name>A0A645E5P7_9ZZZZ</name>
<protein>
    <submittedName>
        <fullName evidence="2">SpoIVB peptidase</fullName>
        <ecNumber evidence="2">3.4.21.116</ecNumber>
    </submittedName>
</protein>
<dbReference type="Pfam" id="PF13180">
    <property type="entry name" value="PDZ_2"/>
    <property type="match status" value="1"/>
</dbReference>
<dbReference type="InterPro" id="IPR014219">
    <property type="entry name" value="SpoIVB"/>
</dbReference>
<dbReference type="NCBIfam" id="TIGR02860">
    <property type="entry name" value="spore_IV_B"/>
    <property type="match status" value="1"/>
</dbReference>
<evidence type="ECO:0000313" key="2">
    <source>
        <dbReference type="EMBL" id="MPM96901.1"/>
    </source>
</evidence>
<feature type="domain" description="Peptidase S55" evidence="1">
    <location>
        <begin position="67"/>
        <end position="304"/>
    </location>
</feature>
<reference evidence="2" key="1">
    <citation type="submission" date="2019-08" db="EMBL/GenBank/DDBJ databases">
        <authorList>
            <person name="Kucharzyk K."/>
            <person name="Murdoch R.W."/>
            <person name="Higgins S."/>
            <person name="Loffler F."/>
        </authorList>
    </citation>
    <scope>NUCLEOTIDE SEQUENCE</scope>
</reference>
<dbReference type="EC" id="3.4.21.116" evidence="2"/>
<dbReference type="Pfam" id="PF05580">
    <property type="entry name" value="Peptidase_S55"/>
    <property type="match status" value="1"/>
</dbReference>
<dbReference type="GO" id="GO:0016787">
    <property type="term" value="F:hydrolase activity"/>
    <property type="evidence" value="ECO:0007669"/>
    <property type="project" value="UniProtKB-KW"/>
</dbReference>
<dbReference type="AlphaFoldDB" id="A0A645E5P7"/>
<dbReference type="InterPro" id="IPR001478">
    <property type="entry name" value="PDZ"/>
</dbReference>
<sequence>MVVGFSPVIITADQVVYPAKEAGFKAGDMILAIDGTKAESDDQVRELIAQFSQDKDEVLFQVNRSGKTIVIRVKPEYCTETKSRRIGLFVRDNTGGVGTLTYFHPETSVYGALGHVITNGKSTEPISISQGRILTAQIDEIHAGTAGTPGEKVGSFIEDTDFGSVEINNTCGIYGKLSAPLENPLFPVPLAAAYSHQISVGPAKILTVVAGQEIQAYDIAILRLLPGRSDGKNMIIEITDKSLLAKTGGIIQGMSGSPIIQNNRIVGAVTHVFVNDPSRGYGVFIENMLKESGILPEATETLGNLPQGFSLQNLLQIFPSMVVYRQENFPFCRI</sequence>
<dbReference type="InterPro" id="IPR009003">
    <property type="entry name" value="Peptidase_S1_PA"/>
</dbReference>
<dbReference type="SUPFAM" id="SSF50494">
    <property type="entry name" value="Trypsin-like serine proteases"/>
    <property type="match status" value="1"/>
</dbReference>
<organism evidence="2">
    <name type="scientific">bioreactor metagenome</name>
    <dbReference type="NCBI Taxonomy" id="1076179"/>
    <lineage>
        <taxon>unclassified sequences</taxon>
        <taxon>metagenomes</taxon>
        <taxon>ecological metagenomes</taxon>
    </lineage>
</organism>
<dbReference type="InterPro" id="IPR008763">
    <property type="entry name" value="Peptidase_S55"/>
</dbReference>
<proteinExistence type="predicted"/>
<evidence type="ECO:0000259" key="1">
    <source>
        <dbReference type="PROSITE" id="PS51494"/>
    </source>
</evidence>
<dbReference type="InterPro" id="IPR036034">
    <property type="entry name" value="PDZ_sf"/>
</dbReference>
<dbReference type="Gene3D" id="2.30.42.10">
    <property type="match status" value="1"/>
</dbReference>
<keyword evidence="2" id="KW-0378">Hydrolase</keyword>
<dbReference type="SUPFAM" id="SSF50156">
    <property type="entry name" value="PDZ domain-like"/>
    <property type="match status" value="1"/>
</dbReference>
<gene>
    <name evidence="2" type="primary">spoIVB_15</name>
    <name evidence="2" type="ORF">SDC9_144067</name>
</gene>